<feature type="region of interest" description="Disordered" evidence="1">
    <location>
        <begin position="218"/>
        <end position="242"/>
    </location>
</feature>
<gene>
    <name evidence="2" type="ORF">FDA94_24330</name>
</gene>
<evidence type="ECO:0000313" key="3">
    <source>
        <dbReference type="Proteomes" id="UP000308705"/>
    </source>
</evidence>
<dbReference type="Proteomes" id="UP000308705">
    <property type="component" value="Unassembled WGS sequence"/>
</dbReference>
<protein>
    <submittedName>
        <fullName evidence="2">Uncharacterized protein</fullName>
    </submittedName>
</protein>
<name>A0A4U3M9R7_9ACTN</name>
<keyword evidence="3" id="KW-1185">Reference proteome</keyword>
<comment type="caution">
    <text evidence="2">The sequence shown here is derived from an EMBL/GenBank/DDBJ whole genome shotgun (WGS) entry which is preliminary data.</text>
</comment>
<dbReference type="RefSeq" id="WP_137249387.1">
    <property type="nucleotide sequence ID" value="NZ_SZQA01000025.1"/>
</dbReference>
<organism evidence="2 3">
    <name type="scientific">Herbidospora galbida</name>
    <dbReference type="NCBI Taxonomy" id="2575442"/>
    <lineage>
        <taxon>Bacteria</taxon>
        <taxon>Bacillati</taxon>
        <taxon>Actinomycetota</taxon>
        <taxon>Actinomycetes</taxon>
        <taxon>Streptosporangiales</taxon>
        <taxon>Streptosporangiaceae</taxon>
        <taxon>Herbidospora</taxon>
    </lineage>
</organism>
<dbReference type="AlphaFoldDB" id="A0A4U3M9R7"/>
<evidence type="ECO:0000313" key="2">
    <source>
        <dbReference type="EMBL" id="TKK85765.1"/>
    </source>
</evidence>
<dbReference type="EMBL" id="SZQA01000025">
    <property type="protein sequence ID" value="TKK85765.1"/>
    <property type="molecule type" value="Genomic_DNA"/>
</dbReference>
<reference evidence="2 3" key="1">
    <citation type="submission" date="2019-04" db="EMBL/GenBank/DDBJ databases">
        <title>Herbidospora sp. NEAU-GS14.nov., a novel actinomycete isolated from soil.</title>
        <authorList>
            <person name="Han L."/>
        </authorList>
    </citation>
    <scope>NUCLEOTIDE SEQUENCE [LARGE SCALE GENOMIC DNA]</scope>
    <source>
        <strain evidence="2 3">NEAU-GS14</strain>
    </source>
</reference>
<accession>A0A4U3M9R7</accession>
<evidence type="ECO:0000256" key="1">
    <source>
        <dbReference type="SAM" id="MobiDB-lite"/>
    </source>
</evidence>
<proteinExistence type="predicted"/>
<sequence length="378" mass="41677">MSGQENDDGFDDGETGDLEALFAGQPGYASVYLGIMEAEEQGLIGPPLSHRQAAAQDLRTRWLHHLIELRSMRTPVPDRVAESVMGFAQRLLRALKPDLFHLRASSETFDVGSHLAHSLASNLSLNFVSDLDLAYELGCRDPETMDSVRAKQLVAALSRARYVTLDRAGATRRRGLTWPMDEPPPAHRVLEAVRMLETGGGPCFRGSPDAQELAATWRRTPGHSPGFGDASEPDAEDDHDRERAVSLGEDMTRALALAREVAIALEIVEDCHHKDAHIGLPLWLRRRHLDARDLDLSQTVVDDPEHLEGLIWSPGTRLPPAVADDLETDSIHVVDETRVRHYHSDKNPDCSASQWSMLGAPRVDNMVLLFALAPRAAG</sequence>